<dbReference type="Proteomes" id="UP000050525">
    <property type="component" value="Unassembled WGS sequence"/>
</dbReference>
<gene>
    <name evidence="1" type="ORF">Y1Q_0024583</name>
</gene>
<evidence type="ECO:0000313" key="2">
    <source>
        <dbReference type="Proteomes" id="UP000050525"/>
    </source>
</evidence>
<protein>
    <submittedName>
        <fullName evidence="1">Uncharacterized protein</fullName>
    </submittedName>
</protein>
<dbReference type="AlphaFoldDB" id="A0A151NAX8"/>
<evidence type="ECO:0000313" key="1">
    <source>
        <dbReference type="EMBL" id="KYO33983.1"/>
    </source>
</evidence>
<accession>A0A151NAX8</accession>
<name>A0A151NAX8_ALLMI</name>
<sequence length="124" mass="14202">MFIWRSPASFGVEGYKNYSLAVTFFLQYLNRGKQVKDERRPVTLENFQDPNTPVVSREECEKSDCIRRHNFFSVLYLIALKEARAPLVTLPLGTCRLQRQAAADACTDRNVNACRTAVIGSVRW</sequence>
<comment type="caution">
    <text evidence="1">The sequence shown here is derived from an EMBL/GenBank/DDBJ whole genome shotgun (WGS) entry which is preliminary data.</text>
</comment>
<organism evidence="1 2">
    <name type="scientific">Alligator mississippiensis</name>
    <name type="common">American alligator</name>
    <dbReference type="NCBI Taxonomy" id="8496"/>
    <lineage>
        <taxon>Eukaryota</taxon>
        <taxon>Metazoa</taxon>
        <taxon>Chordata</taxon>
        <taxon>Craniata</taxon>
        <taxon>Vertebrata</taxon>
        <taxon>Euteleostomi</taxon>
        <taxon>Archelosauria</taxon>
        <taxon>Archosauria</taxon>
        <taxon>Crocodylia</taxon>
        <taxon>Alligatoridae</taxon>
        <taxon>Alligatorinae</taxon>
        <taxon>Alligator</taxon>
    </lineage>
</organism>
<reference evidence="1 2" key="1">
    <citation type="journal article" date="2012" name="Genome Biol.">
        <title>Sequencing three crocodilian genomes to illuminate the evolution of archosaurs and amniotes.</title>
        <authorList>
            <person name="St John J.A."/>
            <person name="Braun E.L."/>
            <person name="Isberg S.R."/>
            <person name="Miles L.G."/>
            <person name="Chong A.Y."/>
            <person name="Gongora J."/>
            <person name="Dalzell P."/>
            <person name="Moran C."/>
            <person name="Bed'hom B."/>
            <person name="Abzhanov A."/>
            <person name="Burgess S.C."/>
            <person name="Cooksey A.M."/>
            <person name="Castoe T.A."/>
            <person name="Crawford N.G."/>
            <person name="Densmore L.D."/>
            <person name="Drew J.C."/>
            <person name="Edwards S.V."/>
            <person name="Faircloth B.C."/>
            <person name="Fujita M.K."/>
            <person name="Greenwold M.J."/>
            <person name="Hoffmann F.G."/>
            <person name="Howard J.M."/>
            <person name="Iguchi T."/>
            <person name="Janes D.E."/>
            <person name="Khan S.Y."/>
            <person name="Kohno S."/>
            <person name="de Koning A.J."/>
            <person name="Lance S.L."/>
            <person name="McCarthy F.M."/>
            <person name="McCormack J.E."/>
            <person name="Merchant M.E."/>
            <person name="Peterson D.G."/>
            <person name="Pollock D.D."/>
            <person name="Pourmand N."/>
            <person name="Raney B.J."/>
            <person name="Roessler K.A."/>
            <person name="Sanford J.R."/>
            <person name="Sawyer R.H."/>
            <person name="Schmidt C.J."/>
            <person name="Triplett E.W."/>
            <person name="Tuberville T.D."/>
            <person name="Venegas-Anaya M."/>
            <person name="Howard J.T."/>
            <person name="Jarvis E.D."/>
            <person name="Guillette L.J.Jr."/>
            <person name="Glenn T.C."/>
            <person name="Green R.E."/>
            <person name="Ray D.A."/>
        </authorList>
    </citation>
    <scope>NUCLEOTIDE SEQUENCE [LARGE SCALE GENOMIC DNA]</scope>
    <source>
        <strain evidence="1">KSC_2009_1</strain>
    </source>
</reference>
<keyword evidence="2" id="KW-1185">Reference proteome</keyword>
<proteinExistence type="predicted"/>
<dbReference type="EMBL" id="AKHW03003627">
    <property type="protein sequence ID" value="KYO33983.1"/>
    <property type="molecule type" value="Genomic_DNA"/>
</dbReference>